<feature type="region of interest" description="Disordered" evidence="1">
    <location>
        <begin position="1"/>
        <end position="30"/>
    </location>
</feature>
<feature type="region of interest" description="Disordered" evidence="1">
    <location>
        <begin position="72"/>
        <end position="91"/>
    </location>
</feature>
<sequence>MKFKVTRVESRPTASNAPEHNWVAQSDDEQPQRFVDFRRKAETLATRPADELGCPDLSFSIPSPKFDEILSDADEVEDSTTTGIVPNRGVKRGRLSSSSLMTVLPENKKKWQLGDRAAKERRNADDGEYKGVDESRPAKRAQPHECIRPSVVPRGLRFGWAGLTDERV</sequence>
<organism evidence="2">
    <name type="scientific">Fusarium oxysporum Fo47</name>
    <dbReference type="NCBI Taxonomy" id="660027"/>
    <lineage>
        <taxon>Eukaryota</taxon>
        <taxon>Fungi</taxon>
        <taxon>Dikarya</taxon>
        <taxon>Ascomycota</taxon>
        <taxon>Pezizomycotina</taxon>
        <taxon>Sordariomycetes</taxon>
        <taxon>Hypocreomycetidae</taxon>
        <taxon>Hypocreales</taxon>
        <taxon>Nectriaceae</taxon>
        <taxon>Fusarium</taxon>
        <taxon>Fusarium oxysporum species complex</taxon>
    </lineage>
</organism>
<accession>W9JIZ7</accession>
<dbReference type="Proteomes" id="UP000030766">
    <property type="component" value="Unassembled WGS sequence"/>
</dbReference>
<reference evidence="2" key="2">
    <citation type="submission" date="2012-06" db="EMBL/GenBank/DDBJ databases">
        <title>Annotation of the Genome Sequence of Fusarium oxysporum Fo47.</title>
        <authorList>
            <consortium name="The Broad Institute Genomics Platform"/>
            <person name="Ma L.-J."/>
            <person name="Corby-Kistler H."/>
            <person name="Broz K."/>
            <person name="Gale L.R."/>
            <person name="Jonkers W."/>
            <person name="O'Donnell K."/>
            <person name="Ploetz R."/>
            <person name="Steinberg C."/>
            <person name="Schwartz D.C."/>
            <person name="VanEtten H."/>
            <person name="Zhou S."/>
            <person name="Young S.K."/>
            <person name="Zeng Q."/>
            <person name="Gargeya S."/>
            <person name="Fitzgerald M."/>
            <person name="Abouelleil A."/>
            <person name="Alvarado L."/>
            <person name="Chapman S.B."/>
            <person name="Gainer-Dewar J."/>
            <person name="Goldberg J."/>
            <person name="Griggs A."/>
            <person name="Gujja S."/>
            <person name="Hansen M."/>
            <person name="Howarth C."/>
            <person name="Imamovic A."/>
            <person name="Ireland A."/>
            <person name="Larimer J."/>
            <person name="McCowan C."/>
            <person name="Murphy C."/>
            <person name="Pearson M."/>
            <person name="Poon T.W."/>
            <person name="Priest M."/>
            <person name="Roberts A."/>
            <person name="Saif S."/>
            <person name="Shea T."/>
            <person name="Sykes S."/>
            <person name="Wortman J."/>
            <person name="Nusbaum C."/>
            <person name="Birren B."/>
        </authorList>
    </citation>
    <scope>NUCLEOTIDE SEQUENCE</scope>
    <source>
        <strain evidence="2">Fo47</strain>
    </source>
</reference>
<evidence type="ECO:0000313" key="2">
    <source>
        <dbReference type="EMBL" id="EWZ30454.1"/>
    </source>
</evidence>
<name>W9JIZ7_FUSOX</name>
<dbReference type="VEuPathDB" id="FungiDB:FOZG_15937"/>
<protein>
    <submittedName>
        <fullName evidence="2">Uncharacterized protein</fullName>
    </submittedName>
</protein>
<dbReference type="HOGENOM" id="CLU_1815873_0_0_1"/>
<dbReference type="AlphaFoldDB" id="W9JIZ7"/>
<feature type="region of interest" description="Disordered" evidence="1">
    <location>
        <begin position="111"/>
        <end position="145"/>
    </location>
</feature>
<dbReference type="EMBL" id="JH717909">
    <property type="protein sequence ID" value="EWZ30454.1"/>
    <property type="molecule type" value="Genomic_DNA"/>
</dbReference>
<evidence type="ECO:0000256" key="1">
    <source>
        <dbReference type="SAM" id="MobiDB-lite"/>
    </source>
</evidence>
<gene>
    <name evidence="2" type="ORF">FOZG_15937</name>
</gene>
<reference evidence="2" key="1">
    <citation type="submission" date="2011-06" db="EMBL/GenBank/DDBJ databases">
        <title>The Genome Sequence of Fusarium oxysporum Fo47.</title>
        <authorList>
            <consortium name="The Broad Institute Genome Sequencing Platform"/>
            <person name="Ma L.-J."/>
            <person name="Gale L.R."/>
            <person name="Schwartz D.C."/>
            <person name="Zhou S."/>
            <person name="Corby-Kistler H."/>
            <person name="Young S.K."/>
            <person name="Zeng Q."/>
            <person name="Gargeya S."/>
            <person name="Fitzgerald M."/>
            <person name="Haas B."/>
            <person name="Abouelleil A."/>
            <person name="Alvarado L."/>
            <person name="Arachchi H.M."/>
            <person name="Berlin A."/>
            <person name="Brown A."/>
            <person name="Chapman S.B."/>
            <person name="Chen Z."/>
            <person name="Dunbar C."/>
            <person name="Freedman E."/>
            <person name="Gearin G."/>
            <person name="Gellesch M."/>
            <person name="Goldberg J."/>
            <person name="Griggs A."/>
            <person name="Gujja S."/>
            <person name="Heiman D."/>
            <person name="Howarth C."/>
            <person name="Larson L."/>
            <person name="Lui A."/>
            <person name="MacDonald P.J.P."/>
            <person name="Mehta T."/>
            <person name="Montmayeur A."/>
            <person name="Murphy C."/>
            <person name="Neiman D."/>
            <person name="Pearson M."/>
            <person name="Priest M."/>
            <person name="Roberts A."/>
            <person name="Saif S."/>
            <person name="Shea T."/>
            <person name="Shenoy N."/>
            <person name="Sisk P."/>
            <person name="Stolte C."/>
            <person name="Sykes S."/>
            <person name="Wortman J."/>
            <person name="Nusbaum C."/>
            <person name="Birren B."/>
        </authorList>
    </citation>
    <scope>NUCLEOTIDE SEQUENCE [LARGE SCALE GENOMIC DNA]</scope>
    <source>
        <strain evidence="2">Fo47</strain>
    </source>
</reference>
<proteinExistence type="predicted"/>
<feature type="compositionally biased region" description="Basic and acidic residues" evidence="1">
    <location>
        <begin position="1"/>
        <end position="10"/>
    </location>
</feature>